<accession>A0A7W5E2A7</accession>
<evidence type="ECO:0000313" key="2">
    <source>
        <dbReference type="Proteomes" id="UP000536179"/>
    </source>
</evidence>
<dbReference type="Proteomes" id="UP000536179">
    <property type="component" value="Unassembled WGS sequence"/>
</dbReference>
<evidence type="ECO:0000313" key="1">
    <source>
        <dbReference type="EMBL" id="MBB3208916.1"/>
    </source>
</evidence>
<gene>
    <name evidence="1" type="ORF">FHS27_004750</name>
</gene>
<keyword evidence="2" id="KW-1185">Reference proteome</keyword>
<proteinExistence type="predicted"/>
<dbReference type="AlphaFoldDB" id="A0A7W5E2A7"/>
<name>A0A7W5E2A7_9BACT</name>
<organism evidence="1 2">
    <name type="scientific">Aporhodopirellula rubra</name>
    <dbReference type="NCBI Taxonomy" id="980271"/>
    <lineage>
        <taxon>Bacteria</taxon>
        <taxon>Pseudomonadati</taxon>
        <taxon>Planctomycetota</taxon>
        <taxon>Planctomycetia</taxon>
        <taxon>Pirellulales</taxon>
        <taxon>Pirellulaceae</taxon>
        <taxon>Aporhodopirellula</taxon>
    </lineage>
</organism>
<dbReference type="EMBL" id="JACHXU010000019">
    <property type="protein sequence ID" value="MBB3208916.1"/>
    <property type="molecule type" value="Genomic_DNA"/>
</dbReference>
<comment type="caution">
    <text evidence="1">The sequence shown here is derived from an EMBL/GenBank/DDBJ whole genome shotgun (WGS) entry which is preliminary data.</text>
</comment>
<protein>
    <submittedName>
        <fullName evidence="1">Uncharacterized protein</fullName>
    </submittedName>
</protein>
<reference evidence="1 2" key="1">
    <citation type="submission" date="2020-08" db="EMBL/GenBank/DDBJ databases">
        <title>Genomic Encyclopedia of Type Strains, Phase III (KMG-III): the genomes of soil and plant-associated and newly described type strains.</title>
        <authorList>
            <person name="Whitman W."/>
        </authorList>
    </citation>
    <scope>NUCLEOTIDE SEQUENCE [LARGE SCALE GENOMIC DNA]</scope>
    <source>
        <strain evidence="1 2">CECT 8075</strain>
    </source>
</reference>
<sequence length="234" mass="26309">MQPAIEIKRCALNALPVEAASETWNPVSHLSVLQTLESSIKTSGIKITNETLLVSKAGNRLFAILELNIKVGQTESLVVGIRNSHDKSFSMGLYCGTRTRVSKCFSFAIEVVSRRRHTPNADSRYAEEIDSAVKRLKSLADDEADQIRALKKRVFSVCEPEALIVHAAEASVIPWRYVPKVLAQWRSASPKRHRGSTQYDMYQAFIQVLTERFRRSPIEVAAEFVTLHSFFTSQ</sequence>